<protein>
    <recommendedName>
        <fullName evidence="1">Agglutinin domain-containing protein</fullName>
    </recommendedName>
</protein>
<evidence type="ECO:0000313" key="2">
    <source>
        <dbReference type="EMBL" id="GMI64361.1"/>
    </source>
</evidence>
<dbReference type="SUPFAM" id="SSF50382">
    <property type="entry name" value="Agglutinin"/>
    <property type="match status" value="2"/>
</dbReference>
<dbReference type="InterPro" id="IPR053237">
    <property type="entry name" value="Natterin_C"/>
</dbReference>
<dbReference type="PANTHER" id="PTHR39244">
    <property type="entry name" value="NATTERIN-4"/>
    <property type="match status" value="1"/>
</dbReference>
<organism evidence="2 3">
    <name type="scientific">Hibiscus trionum</name>
    <name type="common">Flower of an hour</name>
    <dbReference type="NCBI Taxonomy" id="183268"/>
    <lineage>
        <taxon>Eukaryota</taxon>
        <taxon>Viridiplantae</taxon>
        <taxon>Streptophyta</taxon>
        <taxon>Embryophyta</taxon>
        <taxon>Tracheophyta</taxon>
        <taxon>Spermatophyta</taxon>
        <taxon>Magnoliopsida</taxon>
        <taxon>eudicotyledons</taxon>
        <taxon>Gunneridae</taxon>
        <taxon>Pentapetalae</taxon>
        <taxon>rosids</taxon>
        <taxon>malvids</taxon>
        <taxon>Malvales</taxon>
        <taxon>Malvaceae</taxon>
        <taxon>Malvoideae</taxon>
        <taxon>Hibiscus</taxon>
    </lineage>
</organism>
<dbReference type="Pfam" id="PF03318">
    <property type="entry name" value="ETX_MTX2"/>
    <property type="match status" value="1"/>
</dbReference>
<feature type="domain" description="Agglutinin" evidence="1">
    <location>
        <begin position="164"/>
        <end position="298"/>
    </location>
</feature>
<keyword evidence="3" id="KW-1185">Reference proteome</keyword>
<accession>A0A9W7GUL5</accession>
<dbReference type="PANTHER" id="PTHR39244:SF5">
    <property type="entry name" value="NATTERIN-3-LIKE"/>
    <property type="match status" value="1"/>
</dbReference>
<feature type="domain" description="Agglutinin" evidence="1">
    <location>
        <begin position="11"/>
        <end position="159"/>
    </location>
</feature>
<dbReference type="Gene3D" id="2.170.15.10">
    <property type="entry name" value="Proaerolysin, chain A, domain 3"/>
    <property type="match status" value="1"/>
</dbReference>
<dbReference type="Gene3D" id="2.80.10.50">
    <property type="match status" value="2"/>
</dbReference>
<dbReference type="InterPro" id="IPR004991">
    <property type="entry name" value="Aerolysin-like"/>
</dbReference>
<gene>
    <name evidence="2" type="ORF">HRI_000105400</name>
</gene>
<dbReference type="Proteomes" id="UP001165190">
    <property type="component" value="Unassembled WGS sequence"/>
</dbReference>
<comment type="caution">
    <text evidence="2">The sequence shown here is derived from an EMBL/GenBank/DDBJ whole genome shotgun (WGS) entry which is preliminary data.</text>
</comment>
<reference evidence="2" key="1">
    <citation type="submission" date="2023-05" db="EMBL/GenBank/DDBJ databases">
        <title>Genome and transcriptome analyses reveal genes involved in the formation of fine ridges on petal epidermal cells in Hibiscus trionum.</title>
        <authorList>
            <person name="Koshimizu S."/>
            <person name="Masuda S."/>
            <person name="Ishii T."/>
            <person name="Shirasu K."/>
            <person name="Hoshino A."/>
            <person name="Arita M."/>
        </authorList>
    </citation>
    <scope>NUCLEOTIDE SEQUENCE</scope>
    <source>
        <strain evidence="2">Hamamatsu line</strain>
    </source>
</reference>
<dbReference type="InterPro" id="IPR036242">
    <property type="entry name" value="Agglutinin_dom_sf"/>
</dbReference>
<name>A0A9W7GUL5_HIBTR</name>
<dbReference type="OrthoDB" id="1541475at2759"/>
<evidence type="ECO:0000259" key="1">
    <source>
        <dbReference type="SMART" id="SM00791"/>
    </source>
</evidence>
<dbReference type="CDD" id="cd00257">
    <property type="entry name" value="beta-trefoil_FSCN-like"/>
    <property type="match status" value="1"/>
</dbReference>
<dbReference type="SMART" id="SM00791">
    <property type="entry name" value="Agglutinin"/>
    <property type="match status" value="2"/>
</dbReference>
<dbReference type="Pfam" id="PF07468">
    <property type="entry name" value="Agglutinin"/>
    <property type="match status" value="2"/>
</dbReference>
<evidence type="ECO:0000313" key="3">
    <source>
        <dbReference type="Proteomes" id="UP001165190"/>
    </source>
</evidence>
<dbReference type="SUPFAM" id="SSF56973">
    <property type="entry name" value="Aerolisin/ETX pore-forming domain"/>
    <property type="match status" value="1"/>
</dbReference>
<dbReference type="EMBL" id="BSYR01000003">
    <property type="protein sequence ID" value="GMI64361.1"/>
    <property type="molecule type" value="Genomic_DNA"/>
</dbReference>
<proteinExistence type="predicted"/>
<dbReference type="AlphaFoldDB" id="A0A9W7GUL5"/>
<sequence>MASALVLASDVRVPRFFTLEFGEYGSYSTYVRDGGEMDGCIKFEEGNVESPYTKFEAEAAGADGLFHIRSCQNNKYWERKKIQHKDWITATAKKKEENQTKASCTLFKFITVDAFMKTVRILHVQSGNYLCLSTSTDRCASADYNVVDHEGHDILQLIDWRSMVVLPKYVAFKGDNGKYLRHRPQNPRWDYLEFSANDLGDPTVPCEVSVFTNGNVRIRSLSNNKFWRLSPNWIWADSYDTSITDTLFRPYRVDDTTIALMNLRNNRFCRRLTADRKTDCLNAAVNTIIRETRLTVEEPVLSREINDVQYKVDDARVYDESVIVVARNTASNHTQQSSTFSVKLSYSEEKTTTWNSSLSLKLGMKATARFRIPLIVNGKIEISSEVQSVTEWGKTTTITTAWEIEHKVVVPPMTKVTVNLVATKGHCDVPFTYMQKDTLYDGKIVTTKIEGASYTGSNYYSNDFVVREEKL</sequence>
<dbReference type="CDD" id="cd20216">
    <property type="entry name" value="PFM_HFR-2-like"/>
    <property type="match status" value="1"/>
</dbReference>
<dbReference type="InterPro" id="IPR008998">
    <property type="entry name" value="Agglutinin"/>
</dbReference>